<gene>
    <name evidence="1" type="ORF">NCS_11161</name>
</gene>
<dbReference type="Proteomes" id="UP000230607">
    <property type="component" value="Chromosome 1"/>
</dbReference>
<dbReference type="AlphaFoldDB" id="A0A2H1FF19"/>
<organism evidence="1 2">
    <name type="scientific">Candidatus Nitrosotalea okcheonensis</name>
    <dbReference type="NCBI Taxonomy" id="1903276"/>
    <lineage>
        <taxon>Archaea</taxon>
        <taxon>Nitrososphaerota</taxon>
        <taxon>Nitrososphaeria</taxon>
        <taxon>Nitrosotaleales</taxon>
        <taxon>Nitrosotaleaceae</taxon>
        <taxon>Nitrosotalea</taxon>
    </lineage>
</organism>
<evidence type="ECO:0000313" key="1">
    <source>
        <dbReference type="EMBL" id="SMH71354.1"/>
    </source>
</evidence>
<sequence>MKSIYSMATNKSNKSHMHLINSDENILQVLEQSNRYLESNKDLSSRIRSLLSVFHSLEDLMPQTVEKFWSGHMFPIVEANSELENSIMLCKLGFYKHAFIALRSVLELGLLSVYWDIDGRSHVDIQKWLHSFENTQRKKTMYTKLKTNQNFRKFDDKHEIFNELDNIFKQLSDFVHTKGRSHSNMDLGNSTCNRFNEKSLLKWSELVIKVAKSVIILHILEYPVALQYTPIEQKFGINGPAGTFLEPYQVERIRQFFDKDIVETLQDISDNDLEAKSLAQWVSEQPDISEVEFQAQIEEFEKRHETLKE</sequence>
<protein>
    <submittedName>
        <fullName evidence="1">Uncharacterized protein</fullName>
    </submittedName>
</protein>
<name>A0A2H1FF19_9ARCH</name>
<evidence type="ECO:0000313" key="2">
    <source>
        <dbReference type="Proteomes" id="UP000230607"/>
    </source>
</evidence>
<proteinExistence type="predicted"/>
<keyword evidence="2" id="KW-1185">Reference proteome</keyword>
<dbReference type="EMBL" id="LT841358">
    <property type="protein sequence ID" value="SMH71354.1"/>
    <property type="molecule type" value="Genomic_DNA"/>
</dbReference>
<accession>A0A2H1FF19</accession>
<reference evidence="2" key="1">
    <citation type="submission" date="2017-03" db="EMBL/GenBank/DDBJ databases">
        <authorList>
            <person name="Herbold C."/>
        </authorList>
    </citation>
    <scope>NUCLEOTIDE SEQUENCE [LARGE SCALE GENOMIC DNA]</scope>
</reference>